<comment type="caution">
    <text evidence="8">The sequence shown here is derived from an EMBL/GenBank/DDBJ whole genome shotgun (WGS) entry which is preliminary data.</text>
</comment>
<reference evidence="8 9" key="1">
    <citation type="submission" date="2017-07" db="EMBL/GenBank/DDBJ databases">
        <title>Isolation and whole genome analysis of endospore-forming bacteria from heroin.</title>
        <authorList>
            <person name="Kalinowski J."/>
            <person name="Ahrens B."/>
            <person name="Al-Dilaimi A."/>
            <person name="Winkler A."/>
            <person name="Wibberg D."/>
            <person name="Schleenbecker U."/>
            <person name="Ruckert C."/>
            <person name="Wolfel R."/>
            <person name="Grass G."/>
        </authorList>
    </citation>
    <scope>NUCLEOTIDE SEQUENCE [LARGE SCALE GENOMIC DNA]</scope>
    <source>
        <strain evidence="8 9">7523-2</strain>
    </source>
</reference>
<feature type="domain" description="ABC-2 type transporter transmembrane" evidence="7">
    <location>
        <begin position="33"/>
        <end position="168"/>
    </location>
</feature>
<evidence type="ECO:0000256" key="4">
    <source>
        <dbReference type="ARBA" id="ARBA00023136"/>
    </source>
</evidence>
<dbReference type="NCBIfam" id="TIGR03062">
    <property type="entry name" value="pip_yhgE_Cterm"/>
    <property type="match status" value="1"/>
</dbReference>
<dbReference type="Gene3D" id="1.20.120.20">
    <property type="entry name" value="Apolipoprotein"/>
    <property type="match status" value="1"/>
</dbReference>
<dbReference type="InterPro" id="IPR017501">
    <property type="entry name" value="Phage_infect_YhgE_C"/>
</dbReference>
<dbReference type="InterPro" id="IPR051328">
    <property type="entry name" value="T7SS_ABC-Transporter"/>
</dbReference>
<comment type="subcellular location">
    <subcellularLocation>
        <location evidence="1">Membrane</location>
        <topology evidence="1">Multi-pass membrane protein</topology>
    </subcellularLocation>
</comment>
<proteinExistence type="predicted"/>
<dbReference type="GO" id="GO:0016020">
    <property type="term" value="C:membrane"/>
    <property type="evidence" value="ECO:0007669"/>
    <property type="project" value="UniProtKB-SubCell"/>
</dbReference>
<feature type="transmembrane region" description="Helical" evidence="6">
    <location>
        <begin position="21"/>
        <end position="41"/>
    </location>
</feature>
<dbReference type="NCBIfam" id="TIGR03061">
    <property type="entry name" value="pip_yhgE_Nterm"/>
    <property type="match status" value="1"/>
</dbReference>
<gene>
    <name evidence="8" type="ORF">CHH61_05810</name>
</gene>
<sequence>MVSMKQISQIVKQDLRNLKRVPLVALLLVGLAFLPSLYAWFNVAASWDPYSNTGQIKVAVVNEDAGAEVNGEQFKVGDELVENLKKNDKMGWTFVDRATAEEGVKKGDYYASVYIGKDFSEKLTSVLDGEPAAPEVRYTVNEKLNAIAPKMTSAGASAIVEEISEQFLEEASTALFTEFNEIGVELENELPTIRKIENNIFKLEERFPEINELGEKVLELQNDWPVIKEKVESIIGMTEHFSDINEAAGYVLEIEERLPEIHTLSERLAQLEERVPEIEAAADKLVEIGGHFGEVEEQIGEALEIVQTAQEAIGRAQEALPHAAEMADHAQDYLEGAQNVLNEVEGAIDPLVDVINRQASFVEQGANAVEAALSGDSSDALLEQLRSANEVLAANGQALTQAINFLSELNEPLPGKELSPAIDSLAEARDKTSSLQENVQSAIATLEAGGELDSQTVESLREQAQATAQSAQHVQQYLANGGADVIKGAVSQLGQAAEDAGDDLAAAEERLPDLEEMLNQASAISVTGEEQLNNLLEELPAIEERVNEAINLVENGLPEVIATIKGINAFMSNDFPAIEERIHEAADFIRDDLPSLEEEFSEMAEKVEEALPEFEEALNHIATFVEGELPGLEETVGEAADRIREFEENTDLEEIIGLLKNDIEKESAFFAEPVKLIEDQLYSVPNYGSANAPFYTALSLWVGALLLANLLKTDVHPVDMREEYKAHHIYLGRLVLFLLVGFFQALIVSIGDLLVLGVYAAHPVWFVVFSVLVGSVFMTIVYTLVSVFGNIGKALAIIFMVLQLSGAGGTFPIQVAPPFFQAIHPFLPFTYAINLLREAVGGIVAEAVWINIGVLVLFLVLALLFGLLLKKPLAERMQKTTDKSRSSRMID</sequence>
<feature type="transmembrane region" description="Helical" evidence="6">
    <location>
        <begin position="848"/>
        <end position="869"/>
    </location>
</feature>
<protein>
    <recommendedName>
        <fullName evidence="7">ABC-2 type transporter transmembrane domain-containing protein</fullName>
    </recommendedName>
</protein>
<evidence type="ECO:0000256" key="3">
    <source>
        <dbReference type="ARBA" id="ARBA00022989"/>
    </source>
</evidence>
<evidence type="ECO:0000313" key="8">
    <source>
        <dbReference type="EMBL" id="PAF26962.1"/>
    </source>
</evidence>
<dbReference type="PANTHER" id="PTHR43077">
    <property type="entry name" value="TRANSPORT PERMEASE YVFS-RELATED"/>
    <property type="match status" value="1"/>
</dbReference>
<dbReference type="InterPro" id="IPR013525">
    <property type="entry name" value="ABC2_TM"/>
</dbReference>
<dbReference type="Gene3D" id="3.40.1710.10">
    <property type="entry name" value="abc type-2 transporter like domain"/>
    <property type="match status" value="1"/>
</dbReference>
<organism evidence="8 9">
    <name type="scientific">Shouchella clausii</name>
    <name type="common">Alkalihalobacillus clausii</name>
    <dbReference type="NCBI Taxonomy" id="79880"/>
    <lineage>
        <taxon>Bacteria</taxon>
        <taxon>Bacillati</taxon>
        <taxon>Bacillota</taxon>
        <taxon>Bacilli</taxon>
        <taxon>Bacillales</taxon>
        <taxon>Bacillaceae</taxon>
        <taxon>Shouchella</taxon>
    </lineage>
</organism>
<dbReference type="AlphaFoldDB" id="A0A268S375"/>
<dbReference type="GO" id="GO:0140359">
    <property type="term" value="F:ABC-type transporter activity"/>
    <property type="evidence" value="ECO:0007669"/>
    <property type="project" value="InterPro"/>
</dbReference>
<feature type="coiled-coil region" evidence="5">
    <location>
        <begin position="261"/>
        <end position="288"/>
    </location>
</feature>
<evidence type="ECO:0000259" key="7">
    <source>
        <dbReference type="Pfam" id="PF12698"/>
    </source>
</evidence>
<evidence type="ECO:0000256" key="5">
    <source>
        <dbReference type="SAM" id="Coils"/>
    </source>
</evidence>
<feature type="domain" description="ABC-2 type transporter transmembrane" evidence="7">
    <location>
        <begin position="672"/>
        <end position="868"/>
    </location>
</feature>
<evidence type="ECO:0000256" key="2">
    <source>
        <dbReference type="ARBA" id="ARBA00022692"/>
    </source>
</evidence>
<name>A0A268S375_SHOCL</name>
<feature type="transmembrane region" description="Helical" evidence="6">
    <location>
        <begin position="731"/>
        <end position="759"/>
    </location>
</feature>
<keyword evidence="5" id="KW-0175">Coiled coil</keyword>
<dbReference type="Pfam" id="PF12698">
    <property type="entry name" value="ABC2_membrane_3"/>
    <property type="match status" value="2"/>
</dbReference>
<keyword evidence="3 6" id="KW-1133">Transmembrane helix</keyword>
<feature type="transmembrane region" description="Helical" evidence="6">
    <location>
        <begin position="692"/>
        <end position="711"/>
    </location>
</feature>
<accession>A0A268S375</accession>
<dbReference type="PANTHER" id="PTHR43077:SF10">
    <property type="entry name" value="TRANSPORT PERMEASE PROTEIN"/>
    <property type="match status" value="1"/>
</dbReference>
<feature type="coiled-coil region" evidence="5">
    <location>
        <begin position="490"/>
        <end position="552"/>
    </location>
</feature>
<evidence type="ECO:0000256" key="1">
    <source>
        <dbReference type="ARBA" id="ARBA00004141"/>
    </source>
</evidence>
<dbReference type="EMBL" id="NPBS01000025">
    <property type="protein sequence ID" value="PAF26962.1"/>
    <property type="molecule type" value="Genomic_DNA"/>
</dbReference>
<evidence type="ECO:0000256" key="6">
    <source>
        <dbReference type="SAM" id="Phobius"/>
    </source>
</evidence>
<dbReference type="SUPFAM" id="SSF58104">
    <property type="entry name" value="Methyl-accepting chemotaxis protein (MCP) signaling domain"/>
    <property type="match status" value="1"/>
</dbReference>
<feature type="transmembrane region" description="Helical" evidence="6">
    <location>
        <begin position="795"/>
        <end position="815"/>
    </location>
</feature>
<feature type="transmembrane region" description="Helical" evidence="6">
    <location>
        <begin position="765"/>
        <end position="788"/>
    </location>
</feature>
<keyword evidence="2 6" id="KW-0812">Transmembrane</keyword>
<dbReference type="InterPro" id="IPR017500">
    <property type="entry name" value="Phage_infect_YhgE_N"/>
</dbReference>
<keyword evidence="4 6" id="KW-0472">Membrane</keyword>
<evidence type="ECO:0000313" key="9">
    <source>
        <dbReference type="Proteomes" id="UP000216133"/>
    </source>
</evidence>
<dbReference type="Proteomes" id="UP000216133">
    <property type="component" value="Unassembled WGS sequence"/>
</dbReference>